<name>A0AAD5BP78_AMBAR</name>
<evidence type="ECO:0000313" key="3">
    <source>
        <dbReference type="Proteomes" id="UP001206925"/>
    </source>
</evidence>
<sequence length="43" mass="4827">MFLTLLLARHGSRNLSSGRSLHRSSSSRPLVMPGRETRDPCFV</sequence>
<feature type="region of interest" description="Disordered" evidence="1">
    <location>
        <begin position="15"/>
        <end position="43"/>
    </location>
</feature>
<dbReference type="AlphaFoldDB" id="A0AAD5BP78"/>
<gene>
    <name evidence="2" type="ORF">M8C21_014934</name>
</gene>
<accession>A0AAD5BP78</accession>
<protein>
    <submittedName>
        <fullName evidence="2">Uncharacterized protein</fullName>
    </submittedName>
</protein>
<feature type="compositionally biased region" description="Low complexity" evidence="1">
    <location>
        <begin position="15"/>
        <end position="28"/>
    </location>
</feature>
<comment type="caution">
    <text evidence="2">The sequence shown here is derived from an EMBL/GenBank/DDBJ whole genome shotgun (WGS) entry which is preliminary data.</text>
</comment>
<dbReference type="EMBL" id="JAMZMK010011492">
    <property type="protein sequence ID" value="KAI7726915.1"/>
    <property type="molecule type" value="Genomic_DNA"/>
</dbReference>
<reference evidence="2" key="1">
    <citation type="submission" date="2022-06" db="EMBL/GenBank/DDBJ databases">
        <title>Uncovering the hologenomic basis of an extraordinary plant invasion.</title>
        <authorList>
            <person name="Bieker V.C."/>
            <person name="Martin M.D."/>
            <person name="Gilbert T."/>
            <person name="Hodgins K."/>
            <person name="Battlay P."/>
            <person name="Petersen B."/>
            <person name="Wilson J."/>
        </authorList>
    </citation>
    <scope>NUCLEOTIDE SEQUENCE</scope>
    <source>
        <strain evidence="2">AA19_3_7</strain>
        <tissue evidence="2">Leaf</tissue>
    </source>
</reference>
<evidence type="ECO:0000313" key="2">
    <source>
        <dbReference type="EMBL" id="KAI7726915.1"/>
    </source>
</evidence>
<evidence type="ECO:0000256" key="1">
    <source>
        <dbReference type="SAM" id="MobiDB-lite"/>
    </source>
</evidence>
<dbReference type="Proteomes" id="UP001206925">
    <property type="component" value="Unassembled WGS sequence"/>
</dbReference>
<keyword evidence="3" id="KW-1185">Reference proteome</keyword>
<proteinExistence type="predicted"/>
<feature type="non-terminal residue" evidence="2">
    <location>
        <position position="1"/>
    </location>
</feature>
<organism evidence="2 3">
    <name type="scientific">Ambrosia artemisiifolia</name>
    <name type="common">Common ragweed</name>
    <dbReference type="NCBI Taxonomy" id="4212"/>
    <lineage>
        <taxon>Eukaryota</taxon>
        <taxon>Viridiplantae</taxon>
        <taxon>Streptophyta</taxon>
        <taxon>Embryophyta</taxon>
        <taxon>Tracheophyta</taxon>
        <taxon>Spermatophyta</taxon>
        <taxon>Magnoliopsida</taxon>
        <taxon>eudicotyledons</taxon>
        <taxon>Gunneridae</taxon>
        <taxon>Pentapetalae</taxon>
        <taxon>asterids</taxon>
        <taxon>campanulids</taxon>
        <taxon>Asterales</taxon>
        <taxon>Asteraceae</taxon>
        <taxon>Asteroideae</taxon>
        <taxon>Heliantheae alliance</taxon>
        <taxon>Heliantheae</taxon>
        <taxon>Ambrosia</taxon>
    </lineage>
</organism>